<comment type="caution">
    <text evidence="1">The sequence shown here is derived from an EMBL/GenBank/DDBJ whole genome shotgun (WGS) entry which is preliminary data.</text>
</comment>
<evidence type="ECO:0000313" key="2">
    <source>
        <dbReference type="Proteomes" id="UP000013525"/>
    </source>
</evidence>
<organism evidence="1 2">
    <name type="scientific">Rhodococcus rhodnii LMG 5362</name>
    <dbReference type="NCBI Taxonomy" id="1273125"/>
    <lineage>
        <taxon>Bacteria</taxon>
        <taxon>Bacillati</taxon>
        <taxon>Actinomycetota</taxon>
        <taxon>Actinomycetes</taxon>
        <taxon>Mycobacteriales</taxon>
        <taxon>Nocardiaceae</taxon>
        <taxon>Rhodococcus</taxon>
    </lineage>
</organism>
<dbReference type="EMBL" id="APMY01000018">
    <property type="protein sequence ID" value="EOM78074.1"/>
    <property type="molecule type" value="Genomic_DNA"/>
</dbReference>
<dbReference type="PATRIC" id="fig|1273125.3.peg.548"/>
<dbReference type="AlphaFoldDB" id="R7WV96"/>
<evidence type="ECO:0000313" key="1">
    <source>
        <dbReference type="EMBL" id="EOM78074.1"/>
    </source>
</evidence>
<reference evidence="1 2" key="1">
    <citation type="journal article" date="2013" name="Genome Announc.">
        <title>Draft Genome Sequence of Rhodococcus rhodnii Strain LMG5362, a Symbiont of Rhodnius prolixus (Hemiptera, Reduviidae, Triatominae), the Principle Vector of Trypanosoma cruzi.</title>
        <authorList>
            <person name="Pachebat J.A."/>
            <person name="van Keulen G."/>
            <person name="Whitten M.M."/>
            <person name="Girdwood S."/>
            <person name="Del Sol R."/>
            <person name="Dyson P.J."/>
            <person name="Facey P.D."/>
        </authorList>
    </citation>
    <scope>NUCLEOTIDE SEQUENCE [LARGE SCALE GENOMIC DNA]</scope>
    <source>
        <strain evidence="1 2">LMG 5362</strain>
    </source>
</reference>
<protein>
    <submittedName>
        <fullName evidence="1">Uncharacterized protein</fullName>
    </submittedName>
</protein>
<proteinExistence type="predicted"/>
<name>R7WV96_9NOCA</name>
<sequence length="37" mass="4182">MPYCTRRRTSREQAFTIVERLLSPYRVDAPVGGAKGV</sequence>
<keyword evidence="2" id="KW-1185">Reference proteome</keyword>
<dbReference type="Proteomes" id="UP000013525">
    <property type="component" value="Unassembled WGS sequence"/>
</dbReference>
<accession>R7WV96</accession>
<gene>
    <name evidence="1" type="ORF">Rrhod_0563</name>
</gene>